<sequence>MIIAVVDGMGGGIGSQIIALLRQDLPPEVKIYALGTNSAATSNMMKEKANKGATGENAILYNVNKVDVIVGSLGIVIPNCMMGEITPKIAEAIASCRAKKILIPIVDNEDITVLGVEKKPLFLAIKDAIEKIKVLLETEK</sequence>
<comment type="caution">
    <text evidence="1">The sequence shown here is derived from an EMBL/GenBank/DDBJ whole genome shotgun (WGS) entry which is preliminary data.</text>
</comment>
<protein>
    <recommendedName>
        <fullName evidence="3">DUF3842 family protein</fullName>
    </recommendedName>
</protein>
<dbReference type="InParanoid" id="A0A140LBX8"/>
<organism evidence="1 2">
    <name type="scientific">Fervidicola ferrireducens</name>
    <dbReference type="NCBI Taxonomy" id="520764"/>
    <lineage>
        <taxon>Bacteria</taxon>
        <taxon>Bacillati</taxon>
        <taxon>Bacillota</taxon>
        <taxon>Clostridia</taxon>
        <taxon>Thermosediminibacterales</taxon>
        <taxon>Thermosediminibacteraceae</taxon>
        <taxon>Fervidicola</taxon>
    </lineage>
</organism>
<name>A0A140LBX8_9FIRM</name>
<keyword evidence="2" id="KW-1185">Reference proteome</keyword>
<proteinExistence type="predicted"/>
<dbReference type="PATRIC" id="fig|520764.3.peg.698"/>
<evidence type="ECO:0000313" key="1">
    <source>
        <dbReference type="EMBL" id="KXG78053.1"/>
    </source>
</evidence>
<accession>A0A140LBX8</accession>
<dbReference type="AlphaFoldDB" id="A0A140LBX8"/>
<gene>
    <name evidence="1" type="ORF">AN618_06720</name>
</gene>
<dbReference type="Proteomes" id="UP000070427">
    <property type="component" value="Unassembled WGS sequence"/>
</dbReference>
<reference evidence="1 2" key="1">
    <citation type="submission" date="2015-12" db="EMBL/GenBank/DDBJ databases">
        <title>Draft genome sequnece of Fervidicola ferrireducens strain Y170.</title>
        <authorList>
            <person name="Patel B.K."/>
        </authorList>
    </citation>
    <scope>NUCLEOTIDE SEQUENCE [LARGE SCALE GENOMIC DNA]</scope>
    <source>
        <strain evidence="1 2">Y170</strain>
    </source>
</reference>
<dbReference type="EMBL" id="LOED01000005">
    <property type="protein sequence ID" value="KXG78053.1"/>
    <property type="molecule type" value="Genomic_DNA"/>
</dbReference>
<dbReference type="RefSeq" id="WP_066352063.1">
    <property type="nucleotide sequence ID" value="NZ_LOED01000005.1"/>
</dbReference>
<dbReference type="Pfam" id="PF12953">
    <property type="entry name" value="DUF3842"/>
    <property type="match status" value="1"/>
</dbReference>
<dbReference type="STRING" id="520764.AN618_06720"/>
<evidence type="ECO:0008006" key="3">
    <source>
        <dbReference type="Google" id="ProtNLM"/>
    </source>
</evidence>
<dbReference type="OrthoDB" id="9797117at2"/>
<evidence type="ECO:0000313" key="2">
    <source>
        <dbReference type="Proteomes" id="UP000070427"/>
    </source>
</evidence>
<dbReference type="InterPro" id="IPR024208">
    <property type="entry name" value="DUF3842"/>
</dbReference>